<comment type="caution">
    <text evidence="1">The sequence shown here is derived from an EMBL/GenBank/DDBJ whole genome shotgun (WGS) entry which is preliminary data.</text>
</comment>
<dbReference type="EMBL" id="CAMXCT030002603">
    <property type="protein sequence ID" value="CAL4786584.1"/>
    <property type="molecule type" value="Genomic_DNA"/>
</dbReference>
<organism evidence="1">
    <name type="scientific">Cladocopium goreaui</name>
    <dbReference type="NCBI Taxonomy" id="2562237"/>
    <lineage>
        <taxon>Eukaryota</taxon>
        <taxon>Sar</taxon>
        <taxon>Alveolata</taxon>
        <taxon>Dinophyceae</taxon>
        <taxon>Suessiales</taxon>
        <taxon>Symbiodiniaceae</taxon>
        <taxon>Cladocopium</taxon>
    </lineage>
</organism>
<accession>A0A9P1CVC7</accession>
<evidence type="ECO:0000313" key="2">
    <source>
        <dbReference type="EMBL" id="CAL4786584.1"/>
    </source>
</evidence>
<reference evidence="1" key="1">
    <citation type="submission" date="2022-10" db="EMBL/GenBank/DDBJ databases">
        <authorList>
            <person name="Chen Y."/>
            <person name="Dougan E. K."/>
            <person name="Chan C."/>
            <person name="Rhodes N."/>
            <person name="Thang M."/>
        </authorList>
    </citation>
    <scope>NUCLEOTIDE SEQUENCE</scope>
</reference>
<proteinExistence type="predicted"/>
<evidence type="ECO:0000313" key="1">
    <source>
        <dbReference type="EMBL" id="CAI3999272.1"/>
    </source>
</evidence>
<reference evidence="2 3" key="2">
    <citation type="submission" date="2024-05" db="EMBL/GenBank/DDBJ databases">
        <authorList>
            <person name="Chen Y."/>
            <person name="Shah S."/>
            <person name="Dougan E. K."/>
            <person name="Thang M."/>
            <person name="Chan C."/>
        </authorList>
    </citation>
    <scope>NUCLEOTIDE SEQUENCE [LARGE SCALE GENOMIC DNA]</scope>
</reference>
<dbReference type="InterPro" id="IPR008928">
    <property type="entry name" value="6-hairpin_glycosidase_sf"/>
</dbReference>
<dbReference type="AlphaFoldDB" id="A0A9P1CVC7"/>
<dbReference type="EMBL" id="CAMXCT020002603">
    <property type="protein sequence ID" value="CAL1152647.1"/>
    <property type="molecule type" value="Genomic_DNA"/>
</dbReference>
<dbReference type="SUPFAM" id="SSF48208">
    <property type="entry name" value="Six-hairpin glycosidases"/>
    <property type="match status" value="1"/>
</dbReference>
<sequence length="609" mass="66506">MRPHHWKTCRGCSTVGRAAALGLVCLALALHLMSWKMNKLQIFSKQRWMVEDGPMSFELCLSTQRAELRFAGKLLVSSPFDLFWSVGTDLVHGWPTTWHGPVLPQGLEVETTGDRLEARVEVEIAKSEGAWLLHDTWHFEQGTLHGTRSWTWQAAFGAGASPSVLSLRWLVEGHSDKLLMPGVLYYGNPAGAASQRSGWDSVVPEWRGAVVQERLQVEEHRLPQPWLDLQLDDYHVGLGSWPSMVGVKDLYWSMGAEVAAEGTLLQLLSGPVAMNGHDGMMKTGQRNCSALLDVALQLPPGGTQQKSYYLQVGPASESGAKGDGFRSLLNFALARANLDTSGLPCFTSILHSKVEYALRRWRESNGLPGFDMFGSSDRREIYAMGWAGQAEAPGYAFQVLASTLGRPELAQLGIRSLDVLAQAPFKANGFMLALNGSTGVWEEGVGRARMDLVSQGQAMGNFARAIAVGRSRGVNTSLWDAFHLKACEVHAARLEDDDWAPTSAQEAFLVLPLTLGASLHREPRFLEVALKAGNHFASTVKTLWGGTLDARCEDKEGLWAGFQAFLALYEATGDTSWLDAAERAADLLLTPGLLETLRNTGTFIGTNDG</sequence>
<dbReference type="GO" id="GO:0005975">
    <property type="term" value="P:carbohydrate metabolic process"/>
    <property type="evidence" value="ECO:0007669"/>
    <property type="project" value="InterPro"/>
</dbReference>
<dbReference type="EMBL" id="CAMXCT010002603">
    <property type="protein sequence ID" value="CAI3999272.1"/>
    <property type="molecule type" value="Genomic_DNA"/>
</dbReference>
<dbReference type="Proteomes" id="UP001152797">
    <property type="component" value="Unassembled WGS sequence"/>
</dbReference>
<name>A0A9P1CVC7_9DINO</name>
<protein>
    <submittedName>
        <fullName evidence="1">Uncharacterized protein</fullName>
    </submittedName>
</protein>
<keyword evidence="3" id="KW-1185">Reference proteome</keyword>
<gene>
    <name evidence="1" type="ORF">C1SCF055_LOCUS25492</name>
</gene>
<evidence type="ECO:0000313" key="3">
    <source>
        <dbReference type="Proteomes" id="UP001152797"/>
    </source>
</evidence>